<name>A0A1H5SXT4_9PROT</name>
<dbReference type="RefSeq" id="WP_103965598.1">
    <property type="nucleotide sequence ID" value="NZ_FNUX01000003.1"/>
</dbReference>
<accession>A0A1H5SXT4</accession>
<evidence type="ECO:0000313" key="2">
    <source>
        <dbReference type="EMBL" id="SEF54748.1"/>
    </source>
</evidence>
<keyword evidence="1" id="KW-1133">Transmembrane helix</keyword>
<dbReference type="EMBL" id="FNUX01000003">
    <property type="protein sequence ID" value="SEF54748.1"/>
    <property type="molecule type" value="Genomic_DNA"/>
</dbReference>
<organism evidence="2 3">
    <name type="scientific">Nitrosomonas ureae</name>
    <dbReference type="NCBI Taxonomy" id="44577"/>
    <lineage>
        <taxon>Bacteria</taxon>
        <taxon>Pseudomonadati</taxon>
        <taxon>Pseudomonadota</taxon>
        <taxon>Betaproteobacteria</taxon>
        <taxon>Nitrosomonadales</taxon>
        <taxon>Nitrosomonadaceae</taxon>
        <taxon>Nitrosomonas</taxon>
    </lineage>
</organism>
<dbReference type="AlphaFoldDB" id="A0A1H5SXT4"/>
<evidence type="ECO:0000256" key="1">
    <source>
        <dbReference type="SAM" id="Phobius"/>
    </source>
</evidence>
<feature type="transmembrane region" description="Helical" evidence="1">
    <location>
        <begin position="34"/>
        <end position="55"/>
    </location>
</feature>
<evidence type="ECO:0008006" key="4">
    <source>
        <dbReference type="Google" id="ProtNLM"/>
    </source>
</evidence>
<reference evidence="2 3" key="1">
    <citation type="submission" date="2016-10" db="EMBL/GenBank/DDBJ databases">
        <authorList>
            <person name="de Groot N.N."/>
        </authorList>
    </citation>
    <scope>NUCLEOTIDE SEQUENCE [LARGE SCALE GENOMIC DNA]</scope>
    <source>
        <strain evidence="2 3">Nm13</strain>
    </source>
</reference>
<proteinExistence type="predicted"/>
<keyword evidence="1" id="KW-0812">Transmembrane</keyword>
<dbReference type="Proteomes" id="UP000236753">
    <property type="component" value="Unassembled WGS sequence"/>
</dbReference>
<keyword evidence="1" id="KW-0472">Membrane</keyword>
<dbReference type="OrthoDB" id="8548891at2"/>
<sequence length="72" mass="8098">MKTNQIFVISAIVITTTFFGALSVFDLPESVTDWLISDVILGAILYINYLVIAMLSDSPKSRMHYTRKKVTV</sequence>
<gene>
    <name evidence="2" type="ORF">SAMN05216334_103119</name>
</gene>
<protein>
    <recommendedName>
        <fullName evidence="4">C4-dicarboxylate ABC transporter</fullName>
    </recommendedName>
</protein>
<evidence type="ECO:0000313" key="3">
    <source>
        <dbReference type="Proteomes" id="UP000236753"/>
    </source>
</evidence>
<feature type="transmembrane region" description="Helical" evidence="1">
    <location>
        <begin position="7"/>
        <end position="28"/>
    </location>
</feature>